<sequence length="63" mass="6740">MSAPTNTINGYLIKKDGNDQWWIADASDENVAGPFTSEQSAIEVASVFQDQPAAPARKGKSKS</sequence>
<gene>
    <name evidence="2" type="ORF">FJD37_10085</name>
    <name evidence="1" type="ORF">FJD38_15695</name>
</gene>
<dbReference type="Proteomes" id="UP000317901">
    <property type="component" value="Unassembled WGS sequence"/>
</dbReference>
<organism evidence="2 3">
    <name type="scientific">Pseudomonas saxonica</name>
    <dbReference type="NCBI Taxonomy" id="2600598"/>
    <lineage>
        <taxon>Bacteria</taxon>
        <taxon>Pseudomonadati</taxon>
        <taxon>Pseudomonadota</taxon>
        <taxon>Gammaproteobacteria</taxon>
        <taxon>Pseudomonadales</taxon>
        <taxon>Pseudomonadaceae</taxon>
        <taxon>Pseudomonas</taxon>
    </lineage>
</organism>
<proteinExistence type="predicted"/>
<keyword evidence="4" id="KW-1185">Reference proteome</keyword>
<reference evidence="3 4" key="1">
    <citation type="submission" date="2019-06" db="EMBL/GenBank/DDBJ databases">
        <title>Pseudomonas bimorpha sp. nov. isolated from bovine raw milk and skim milk concentrate.</title>
        <authorList>
            <person name="Hofmann K."/>
            <person name="Huptas C."/>
            <person name="Doll E."/>
            <person name="Scherer S."/>
            <person name="Wenning M."/>
        </authorList>
    </citation>
    <scope>NUCLEOTIDE SEQUENCE [LARGE SCALE GENOMIC DNA]</scope>
    <source>
        <strain evidence="1 4">DSM 108989</strain>
        <strain evidence="2 3">DSM 108990</strain>
    </source>
</reference>
<dbReference type="AlphaFoldDB" id="A0A5C5PZW3"/>
<accession>A0A5C5PZW3</accession>
<dbReference type="Proteomes" id="UP000318428">
    <property type="component" value="Unassembled WGS sequence"/>
</dbReference>
<evidence type="ECO:0000313" key="2">
    <source>
        <dbReference type="EMBL" id="TWR95341.1"/>
    </source>
</evidence>
<dbReference type="EMBL" id="VFIP01000015">
    <property type="protein sequence ID" value="TWR95341.1"/>
    <property type="molecule type" value="Genomic_DNA"/>
</dbReference>
<evidence type="ECO:0000313" key="1">
    <source>
        <dbReference type="EMBL" id="TWR88142.1"/>
    </source>
</evidence>
<evidence type="ECO:0008006" key="5">
    <source>
        <dbReference type="Google" id="ProtNLM"/>
    </source>
</evidence>
<dbReference type="EMBL" id="VFIO01000006">
    <property type="protein sequence ID" value="TWR88142.1"/>
    <property type="molecule type" value="Genomic_DNA"/>
</dbReference>
<evidence type="ECO:0000313" key="3">
    <source>
        <dbReference type="Proteomes" id="UP000317901"/>
    </source>
</evidence>
<protein>
    <recommendedName>
        <fullName evidence="5">DUF2188 domain-containing protein</fullName>
    </recommendedName>
</protein>
<dbReference type="RefSeq" id="WP_146386166.1">
    <property type="nucleotide sequence ID" value="NZ_CP142033.1"/>
</dbReference>
<comment type="caution">
    <text evidence="2">The sequence shown here is derived from an EMBL/GenBank/DDBJ whole genome shotgun (WGS) entry which is preliminary data.</text>
</comment>
<dbReference type="OrthoDB" id="7019008at2"/>
<name>A0A5C5PZW3_9PSED</name>
<evidence type="ECO:0000313" key="4">
    <source>
        <dbReference type="Proteomes" id="UP000318428"/>
    </source>
</evidence>